<name>A0A453IZF5_AEGTS</name>
<dbReference type="AlphaFoldDB" id="A0A453IZF5"/>
<dbReference type="Gramene" id="AET4Gv20741600.2">
    <property type="protein sequence ID" value="AET4Gv20741600.2"/>
    <property type="gene ID" value="AET4Gv20741600"/>
</dbReference>
<dbReference type="EnsemblPlants" id="AET4Gv20741600.2">
    <property type="protein sequence ID" value="AET4Gv20741600.2"/>
    <property type="gene ID" value="AET4Gv20741600"/>
</dbReference>
<accession>A0A453IZF5</accession>
<evidence type="ECO:0000313" key="2">
    <source>
        <dbReference type="EnsemblPlants" id="AET4Gv20741600.2"/>
    </source>
</evidence>
<reference evidence="2" key="3">
    <citation type="journal article" date="2017" name="Nature">
        <title>Genome sequence of the progenitor of the wheat D genome Aegilops tauschii.</title>
        <authorList>
            <person name="Luo M.C."/>
            <person name="Gu Y.Q."/>
            <person name="Puiu D."/>
            <person name="Wang H."/>
            <person name="Twardziok S.O."/>
            <person name="Deal K.R."/>
            <person name="Huo N."/>
            <person name="Zhu T."/>
            <person name="Wang L."/>
            <person name="Wang Y."/>
            <person name="McGuire P.E."/>
            <person name="Liu S."/>
            <person name="Long H."/>
            <person name="Ramasamy R.K."/>
            <person name="Rodriguez J.C."/>
            <person name="Van S.L."/>
            <person name="Yuan L."/>
            <person name="Wang Z."/>
            <person name="Xia Z."/>
            <person name="Xiao L."/>
            <person name="Anderson O.D."/>
            <person name="Ouyang S."/>
            <person name="Liang Y."/>
            <person name="Zimin A.V."/>
            <person name="Pertea G."/>
            <person name="Qi P."/>
            <person name="Bennetzen J.L."/>
            <person name="Dai X."/>
            <person name="Dawson M.W."/>
            <person name="Muller H.G."/>
            <person name="Kugler K."/>
            <person name="Rivarola-Duarte L."/>
            <person name="Spannagl M."/>
            <person name="Mayer K.F.X."/>
            <person name="Lu F.H."/>
            <person name="Bevan M.W."/>
            <person name="Leroy P."/>
            <person name="Li P."/>
            <person name="You F.M."/>
            <person name="Sun Q."/>
            <person name="Liu Z."/>
            <person name="Lyons E."/>
            <person name="Wicker T."/>
            <person name="Salzberg S.L."/>
            <person name="Devos K.M."/>
            <person name="Dvorak J."/>
        </authorList>
    </citation>
    <scope>NUCLEOTIDE SEQUENCE [LARGE SCALE GENOMIC DNA]</scope>
    <source>
        <strain evidence="2">cv. AL8/78</strain>
    </source>
</reference>
<reference evidence="2" key="5">
    <citation type="journal article" date="2021" name="G3 (Bethesda)">
        <title>Aegilops tauschii genome assembly Aet v5.0 features greater sequence contiguity and improved annotation.</title>
        <authorList>
            <person name="Wang L."/>
            <person name="Zhu T."/>
            <person name="Rodriguez J.C."/>
            <person name="Deal K.R."/>
            <person name="Dubcovsky J."/>
            <person name="McGuire P.E."/>
            <person name="Lux T."/>
            <person name="Spannagl M."/>
            <person name="Mayer K.F.X."/>
            <person name="Baldrich P."/>
            <person name="Meyers B.C."/>
            <person name="Huo N."/>
            <person name="Gu Y.Q."/>
            <person name="Zhou H."/>
            <person name="Devos K.M."/>
            <person name="Bennetzen J.L."/>
            <person name="Unver T."/>
            <person name="Budak H."/>
            <person name="Gulick P.J."/>
            <person name="Galiba G."/>
            <person name="Kalapos B."/>
            <person name="Nelson D.R."/>
            <person name="Li P."/>
            <person name="You F.M."/>
            <person name="Luo M.C."/>
            <person name="Dvorak J."/>
        </authorList>
    </citation>
    <scope>NUCLEOTIDE SEQUENCE [LARGE SCALE GENOMIC DNA]</scope>
    <source>
        <strain evidence="2">cv. AL8/78</strain>
    </source>
</reference>
<organism evidence="2 3">
    <name type="scientific">Aegilops tauschii subsp. strangulata</name>
    <name type="common">Goatgrass</name>
    <dbReference type="NCBI Taxonomy" id="200361"/>
    <lineage>
        <taxon>Eukaryota</taxon>
        <taxon>Viridiplantae</taxon>
        <taxon>Streptophyta</taxon>
        <taxon>Embryophyta</taxon>
        <taxon>Tracheophyta</taxon>
        <taxon>Spermatophyta</taxon>
        <taxon>Magnoliopsida</taxon>
        <taxon>Liliopsida</taxon>
        <taxon>Poales</taxon>
        <taxon>Poaceae</taxon>
        <taxon>BOP clade</taxon>
        <taxon>Pooideae</taxon>
        <taxon>Triticodae</taxon>
        <taxon>Triticeae</taxon>
        <taxon>Triticinae</taxon>
        <taxon>Aegilops</taxon>
    </lineage>
</organism>
<feature type="compositionally biased region" description="Basic residues" evidence="1">
    <location>
        <begin position="1"/>
        <end position="11"/>
    </location>
</feature>
<proteinExistence type="predicted"/>
<reference evidence="2" key="4">
    <citation type="submission" date="2019-03" db="UniProtKB">
        <authorList>
            <consortium name="EnsemblPlants"/>
        </authorList>
    </citation>
    <scope>IDENTIFICATION</scope>
</reference>
<reference evidence="3" key="2">
    <citation type="journal article" date="2017" name="Nat. Plants">
        <title>The Aegilops tauschii genome reveals multiple impacts of transposons.</title>
        <authorList>
            <person name="Zhao G."/>
            <person name="Zou C."/>
            <person name="Li K."/>
            <person name="Wang K."/>
            <person name="Li T."/>
            <person name="Gao L."/>
            <person name="Zhang X."/>
            <person name="Wang H."/>
            <person name="Yang Z."/>
            <person name="Liu X."/>
            <person name="Jiang W."/>
            <person name="Mao L."/>
            <person name="Kong X."/>
            <person name="Jiao Y."/>
            <person name="Jia J."/>
        </authorList>
    </citation>
    <scope>NUCLEOTIDE SEQUENCE [LARGE SCALE GENOMIC DNA]</scope>
    <source>
        <strain evidence="3">cv. AL8/78</strain>
    </source>
</reference>
<feature type="region of interest" description="Disordered" evidence="1">
    <location>
        <begin position="1"/>
        <end position="77"/>
    </location>
</feature>
<sequence>AGKVRKRRALARRFAGVSSPRGLRRPLPPSAVATEERQGRAPSAAGTRAERRRGSGTSAVRRGSRGRATPRAGTSAAASWGPFIIVSDLFSAKKEEGWCEKKEGWCAKKEEGWCAKKEEG</sequence>
<evidence type="ECO:0000313" key="3">
    <source>
        <dbReference type="Proteomes" id="UP000015105"/>
    </source>
</evidence>
<dbReference type="Proteomes" id="UP000015105">
    <property type="component" value="Chromosome 4D"/>
</dbReference>
<protein>
    <submittedName>
        <fullName evidence="2">Uncharacterized protein</fullName>
    </submittedName>
</protein>
<evidence type="ECO:0000256" key="1">
    <source>
        <dbReference type="SAM" id="MobiDB-lite"/>
    </source>
</evidence>
<reference evidence="3" key="1">
    <citation type="journal article" date="2014" name="Science">
        <title>Ancient hybridizations among the ancestral genomes of bread wheat.</title>
        <authorList>
            <consortium name="International Wheat Genome Sequencing Consortium,"/>
            <person name="Marcussen T."/>
            <person name="Sandve S.R."/>
            <person name="Heier L."/>
            <person name="Spannagl M."/>
            <person name="Pfeifer M."/>
            <person name="Jakobsen K.S."/>
            <person name="Wulff B.B."/>
            <person name="Steuernagel B."/>
            <person name="Mayer K.F."/>
            <person name="Olsen O.A."/>
        </authorList>
    </citation>
    <scope>NUCLEOTIDE SEQUENCE [LARGE SCALE GENOMIC DNA]</scope>
    <source>
        <strain evidence="3">cv. AL8/78</strain>
    </source>
</reference>
<keyword evidence="3" id="KW-1185">Reference proteome</keyword>